<sequence>MLLVMEKKSQSNSEIEVAKHLSDTSLKNLKPNQSQLNLMMKIQILAKENQMLKL</sequence>
<keyword evidence="2" id="KW-1185">Reference proteome</keyword>
<organism evidence="1 2">
    <name type="scientific">Funneliformis mosseae</name>
    <name type="common">Endomycorrhizal fungus</name>
    <name type="synonym">Glomus mosseae</name>
    <dbReference type="NCBI Taxonomy" id="27381"/>
    <lineage>
        <taxon>Eukaryota</taxon>
        <taxon>Fungi</taxon>
        <taxon>Fungi incertae sedis</taxon>
        <taxon>Mucoromycota</taxon>
        <taxon>Glomeromycotina</taxon>
        <taxon>Glomeromycetes</taxon>
        <taxon>Glomerales</taxon>
        <taxon>Glomeraceae</taxon>
        <taxon>Funneliformis</taxon>
    </lineage>
</organism>
<dbReference type="EMBL" id="CAJVPP010001122">
    <property type="protein sequence ID" value="CAG8535481.1"/>
    <property type="molecule type" value="Genomic_DNA"/>
</dbReference>
<gene>
    <name evidence="1" type="ORF">FMOSSE_LOCUS5719</name>
</gene>
<evidence type="ECO:0000313" key="2">
    <source>
        <dbReference type="Proteomes" id="UP000789375"/>
    </source>
</evidence>
<reference evidence="1" key="1">
    <citation type="submission" date="2021-06" db="EMBL/GenBank/DDBJ databases">
        <authorList>
            <person name="Kallberg Y."/>
            <person name="Tangrot J."/>
            <person name="Rosling A."/>
        </authorList>
    </citation>
    <scope>NUCLEOTIDE SEQUENCE</scope>
    <source>
        <strain evidence="1">87-6 pot B 2015</strain>
    </source>
</reference>
<protein>
    <submittedName>
        <fullName evidence="1">7232_t:CDS:1</fullName>
    </submittedName>
</protein>
<dbReference type="Proteomes" id="UP000789375">
    <property type="component" value="Unassembled WGS sequence"/>
</dbReference>
<proteinExistence type="predicted"/>
<dbReference type="AlphaFoldDB" id="A0A9N9FIA9"/>
<evidence type="ECO:0000313" key="1">
    <source>
        <dbReference type="EMBL" id="CAG8535481.1"/>
    </source>
</evidence>
<accession>A0A9N9FIA9</accession>
<name>A0A9N9FIA9_FUNMO</name>
<comment type="caution">
    <text evidence="1">The sequence shown here is derived from an EMBL/GenBank/DDBJ whole genome shotgun (WGS) entry which is preliminary data.</text>
</comment>